<dbReference type="PANTHER" id="PTHR43461">
    <property type="entry name" value="TRANSMEMBRANE PROTEIN 256"/>
    <property type="match status" value="1"/>
</dbReference>
<evidence type="ECO:0008006" key="9">
    <source>
        <dbReference type="Google" id="ProtNLM"/>
    </source>
</evidence>
<keyword evidence="3 6" id="KW-1133">Transmembrane helix</keyword>
<keyword evidence="4 6" id="KW-0472">Membrane</keyword>
<feature type="region of interest" description="Disordered" evidence="5">
    <location>
        <begin position="1"/>
        <end position="26"/>
    </location>
</feature>
<dbReference type="AlphaFoldDB" id="A0ABD1YUQ7"/>
<name>A0ABD1YUQ7_9MARC</name>
<evidence type="ECO:0000256" key="2">
    <source>
        <dbReference type="ARBA" id="ARBA00022692"/>
    </source>
</evidence>
<keyword evidence="2 6" id="KW-0812">Transmembrane</keyword>
<evidence type="ECO:0000313" key="7">
    <source>
        <dbReference type="EMBL" id="KAL2633447.1"/>
    </source>
</evidence>
<evidence type="ECO:0000256" key="1">
    <source>
        <dbReference type="ARBA" id="ARBA00004141"/>
    </source>
</evidence>
<accession>A0ABD1YUQ7</accession>
<feature type="transmembrane region" description="Helical" evidence="6">
    <location>
        <begin position="112"/>
        <end position="133"/>
    </location>
</feature>
<proteinExistence type="predicted"/>
<dbReference type="PANTHER" id="PTHR43461:SF1">
    <property type="entry name" value="TRANSMEMBRANE PROTEIN 256"/>
    <property type="match status" value="1"/>
</dbReference>
<dbReference type="Proteomes" id="UP001605036">
    <property type="component" value="Unassembled WGS sequence"/>
</dbReference>
<organism evidence="7 8">
    <name type="scientific">Riccia fluitans</name>
    <dbReference type="NCBI Taxonomy" id="41844"/>
    <lineage>
        <taxon>Eukaryota</taxon>
        <taxon>Viridiplantae</taxon>
        <taxon>Streptophyta</taxon>
        <taxon>Embryophyta</taxon>
        <taxon>Marchantiophyta</taxon>
        <taxon>Marchantiopsida</taxon>
        <taxon>Marchantiidae</taxon>
        <taxon>Marchantiales</taxon>
        <taxon>Ricciaceae</taxon>
        <taxon>Riccia</taxon>
    </lineage>
</organism>
<comment type="subcellular location">
    <subcellularLocation>
        <location evidence="1">Membrane</location>
        <topology evidence="1">Multi-pass membrane protein</topology>
    </subcellularLocation>
</comment>
<evidence type="ECO:0000313" key="8">
    <source>
        <dbReference type="Proteomes" id="UP001605036"/>
    </source>
</evidence>
<evidence type="ECO:0000256" key="5">
    <source>
        <dbReference type="SAM" id="MobiDB-lite"/>
    </source>
</evidence>
<feature type="transmembrane region" description="Helical" evidence="6">
    <location>
        <begin position="139"/>
        <end position="158"/>
    </location>
</feature>
<keyword evidence="8" id="KW-1185">Reference proteome</keyword>
<feature type="compositionally biased region" description="Basic and acidic residues" evidence="5">
    <location>
        <begin position="7"/>
        <end position="20"/>
    </location>
</feature>
<gene>
    <name evidence="7" type="ORF">R1flu_004926</name>
</gene>
<evidence type="ECO:0000256" key="6">
    <source>
        <dbReference type="SAM" id="Phobius"/>
    </source>
</evidence>
<protein>
    <recommendedName>
        <fullName evidence="9">Transmembrane protein 256 homolog</fullName>
    </recommendedName>
</protein>
<evidence type="ECO:0000256" key="3">
    <source>
        <dbReference type="ARBA" id="ARBA00022989"/>
    </source>
</evidence>
<evidence type="ECO:0000256" key="4">
    <source>
        <dbReference type="ARBA" id="ARBA00023136"/>
    </source>
</evidence>
<dbReference type="GO" id="GO:0016020">
    <property type="term" value="C:membrane"/>
    <property type="evidence" value="ECO:0007669"/>
    <property type="project" value="UniProtKB-SubCell"/>
</dbReference>
<dbReference type="Pfam" id="PF04241">
    <property type="entry name" value="DUF423"/>
    <property type="match status" value="1"/>
</dbReference>
<comment type="caution">
    <text evidence="7">The sequence shown here is derived from an EMBL/GenBank/DDBJ whole genome shotgun (WGS) entry which is preliminary data.</text>
</comment>
<dbReference type="InterPro" id="IPR006696">
    <property type="entry name" value="DUF423"/>
</dbReference>
<reference evidence="7 8" key="1">
    <citation type="submission" date="2024-09" db="EMBL/GenBank/DDBJ databases">
        <title>Chromosome-scale assembly of Riccia fluitans.</title>
        <authorList>
            <person name="Paukszto L."/>
            <person name="Sawicki J."/>
            <person name="Karawczyk K."/>
            <person name="Piernik-Szablinska J."/>
            <person name="Szczecinska M."/>
            <person name="Mazdziarz M."/>
        </authorList>
    </citation>
    <scope>NUCLEOTIDE SEQUENCE [LARGE SCALE GENOMIC DNA]</scope>
    <source>
        <strain evidence="7">Rf_01</strain>
        <tissue evidence="7">Aerial parts of the thallus</tissue>
    </source>
</reference>
<sequence>MCLARDPLADERMPQQHHDEEEQDEDLLESLMGAGAAGSATRPLWLYASDAHVWHKVAGVSGTLALAAGTYGSHIFKPQNPVYKDVWNTANQYHLAHTAALLAVPLTKRPQIFGTLLTLGIVAFSGSCYTAALMEDKSYSLPAPFGGFSFIAAWASLLF</sequence>
<dbReference type="EMBL" id="JBHFFA010000003">
    <property type="protein sequence ID" value="KAL2633447.1"/>
    <property type="molecule type" value="Genomic_DNA"/>
</dbReference>